<evidence type="ECO:0000256" key="4">
    <source>
        <dbReference type="ARBA" id="ARBA00023136"/>
    </source>
</evidence>
<dbReference type="GO" id="GO:0005886">
    <property type="term" value="C:plasma membrane"/>
    <property type="evidence" value="ECO:0007669"/>
    <property type="project" value="UniProtKB-SubCell"/>
</dbReference>
<dbReference type="InterPro" id="IPR002781">
    <property type="entry name" value="TM_pro_TauE-like"/>
</dbReference>
<name>A0A937L2U8_9PROT</name>
<dbReference type="EMBL" id="JADHOK010000031">
    <property type="protein sequence ID" value="MBL6761726.1"/>
    <property type="molecule type" value="Genomic_DNA"/>
</dbReference>
<evidence type="ECO:0000313" key="7">
    <source>
        <dbReference type="Proteomes" id="UP000785783"/>
    </source>
</evidence>
<feature type="transmembrane region" description="Helical" evidence="5">
    <location>
        <begin position="89"/>
        <end position="107"/>
    </location>
</feature>
<feature type="transmembrane region" description="Helical" evidence="5">
    <location>
        <begin position="249"/>
        <end position="270"/>
    </location>
</feature>
<feature type="transmembrane region" description="Helical" evidence="5">
    <location>
        <begin position="215"/>
        <end position="237"/>
    </location>
</feature>
<keyword evidence="3 5" id="KW-1133">Transmembrane helix</keyword>
<comment type="subcellular location">
    <subcellularLocation>
        <location evidence="5">Cell membrane</location>
        <topology evidence="5">Multi-pass membrane protein</topology>
    </subcellularLocation>
    <subcellularLocation>
        <location evidence="1">Membrane</location>
        <topology evidence="1">Multi-pass membrane protein</topology>
    </subcellularLocation>
</comment>
<dbReference type="PANTHER" id="PTHR43483">
    <property type="entry name" value="MEMBRANE TRANSPORTER PROTEIN HI_0806-RELATED"/>
    <property type="match status" value="1"/>
</dbReference>
<accession>A0A937L2U8</accession>
<dbReference type="Pfam" id="PF01925">
    <property type="entry name" value="TauE"/>
    <property type="match status" value="1"/>
</dbReference>
<keyword evidence="4 5" id="KW-0472">Membrane</keyword>
<dbReference type="PANTHER" id="PTHR43483:SF3">
    <property type="entry name" value="MEMBRANE TRANSPORTER PROTEIN HI_0806-RELATED"/>
    <property type="match status" value="1"/>
</dbReference>
<organism evidence="6 7">
    <name type="scientific">PS1 clade bacterium</name>
    <dbReference type="NCBI Taxonomy" id="2175152"/>
    <lineage>
        <taxon>Bacteria</taxon>
        <taxon>Pseudomonadati</taxon>
        <taxon>Pseudomonadota</taxon>
        <taxon>Alphaproteobacteria</taxon>
        <taxon>PS1 clade</taxon>
    </lineage>
</organism>
<feature type="transmembrane region" description="Helical" evidence="5">
    <location>
        <begin position="6"/>
        <end position="39"/>
    </location>
</feature>
<comment type="similarity">
    <text evidence="5">Belongs to the 4-toluene sulfonate uptake permease (TSUP) (TC 2.A.102) family.</text>
</comment>
<feature type="transmembrane region" description="Helical" evidence="5">
    <location>
        <begin position="149"/>
        <end position="172"/>
    </location>
</feature>
<reference evidence="6" key="1">
    <citation type="submission" date="2020-10" db="EMBL/GenBank/DDBJ databases">
        <title>Microbiome of the Black Sea water column analyzed by genome centric metagenomics.</title>
        <authorList>
            <person name="Cabello-Yeves P.J."/>
            <person name="Callieri C."/>
            <person name="Picazo A."/>
            <person name="Mehrshad M."/>
            <person name="Haro-Moreno J.M."/>
            <person name="Roda-Garcia J."/>
            <person name="Dzembekova N."/>
            <person name="Slabakova V."/>
            <person name="Slabakova N."/>
            <person name="Moncheva S."/>
            <person name="Rodriguez-Valera F."/>
        </authorList>
    </citation>
    <scope>NUCLEOTIDE SEQUENCE</scope>
    <source>
        <strain evidence="6">BS307-5m-G5</strain>
    </source>
</reference>
<evidence type="ECO:0000256" key="3">
    <source>
        <dbReference type="ARBA" id="ARBA00022989"/>
    </source>
</evidence>
<feature type="transmembrane region" description="Helical" evidence="5">
    <location>
        <begin position="51"/>
        <end position="69"/>
    </location>
</feature>
<comment type="caution">
    <text evidence="6">The sequence shown here is derived from an EMBL/GenBank/DDBJ whole genome shotgun (WGS) entry which is preliminary data.</text>
</comment>
<sequence>MEAELVVLAVVLLVAGFVSGIVAGLLGVGGGMILVPVLFQAFLFFDLPTHLQIHMAVASSMAIICFTGSLSARSHFKRGAVDMDVVKSWGGFIAVGALVGAVAARFIAPAGLKIIFATLALSMAARMLLNKNPGEAGTASIGAAVQKSLASLVGFFSALMGIGGGTLSVPLLNASGRDVLRAVGTSSVFGVFIAVPAAIGFMIGGWSLPDLPAYAVGYVNLLAVAVIIPTSMLGAPLGARLAHRLTKKTLNAIFAGFLIVSGGRMLIAIFV</sequence>
<keyword evidence="5" id="KW-1003">Cell membrane</keyword>
<evidence type="ECO:0000256" key="5">
    <source>
        <dbReference type="RuleBase" id="RU363041"/>
    </source>
</evidence>
<dbReference type="AlphaFoldDB" id="A0A937L2U8"/>
<protein>
    <recommendedName>
        <fullName evidence="5">Probable membrane transporter protein</fullName>
    </recommendedName>
</protein>
<keyword evidence="2 5" id="KW-0812">Transmembrane</keyword>
<proteinExistence type="inferred from homology"/>
<gene>
    <name evidence="6" type="ORF">ISQ19_03410</name>
</gene>
<evidence type="ECO:0000313" key="6">
    <source>
        <dbReference type="EMBL" id="MBL6761726.1"/>
    </source>
</evidence>
<evidence type="ECO:0000256" key="2">
    <source>
        <dbReference type="ARBA" id="ARBA00022692"/>
    </source>
</evidence>
<dbReference type="Proteomes" id="UP000785783">
    <property type="component" value="Unassembled WGS sequence"/>
</dbReference>
<feature type="transmembrane region" description="Helical" evidence="5">
    <location>
        <begin position="179"/>
        <end position="203"/>
    </location>
</feature>
<evidence type="ECO:0000256" key="1">
    <source>
        <dbReference type="ARBA" id="ARBA00004141"/>
    </source>
</evidence>